<dbReference type="InterPro" id="IPR009057">
    <property type="entry name" value="Homeodomain-like_sf"/>
</dbReference>
<feature type="region of interest" description="Disordered" evidence="4">
    <location>
        <begin position="94"/>
        <end position="116"/>
    </location>
</feature>
<dbReference type="InterPro" id="IPR050204">
    <property type="entry name" value="AraC_XylS_family_regulators"/>
</dbReference>
<sequence>MADGPAVAARAAAAASNRDLYGRTRRPLPRHRGGDRADLRAGRPVAPDADLGVEALARRAGRSPRHFTRALTAETGTPPGRFVDRTRLETARRLPEDTRDSVEHVAARSGYPSQEAMRRAFQRATGLSPVQYRNRF</sequence>
<keyword evidence="2 6" id="KW-0238">DNA-binding</keyword>
<dbReference type="SMART" id="SM00342">
    <property type="entry name" value="HTH_ARAC"/>
    <property type="match status" value="1"/>
</dbReference>
<evidence type="ECO:0000256" key="3">
    <source>
        <dbReference type="ARBA" id="ARBA00023163"/>
    </source>
</evidence>
<dbReference type="PANTHER" id="PTHR46796:SF6">
    <property type="entry name" value="ARAC SUBFAMILY"/>
    <property type="match status" value="1"/>
</dbReference>
<feature type="compositionally biased region" description="Low complexity" evidence="4">
    <location>
        <begin position="1"/>
        <end position="15"/>
    </location>
</feature>
<reference evidence="6 7" key="1">
    <citation type="submission" date="2020-08" db="EMBL/GenBank/DDBJ databases">
        <title>Sequencing the genomes of 1000 actinobacteria strains.</title>
        <authorList>
            <person name="Klenk H.-P."/>
        </authorList>
    </citation>
    <scope>NUCLEOTIDE SEQUENCE [LARGE SCALE GENOMIC DNA]</scope>
    <source>
        <strain evidence="6 7">DSM 44786</strain>
    </source>
</reference>
<dbReference type="SUPFAM" id="SSF46689">
    <property type="entry name" value="Homeodomain-like"/>
    <property type="match status" value="2"/>
</dbReference>
<feature type="region of interest" description="Disordered" evidence="4">
    <location>
        <begin position="62"/>
        <end position="82"/>
    </location>
</feature>
<feature type="compositionally biased region" description="Basic and acidic residues" evidence="4">
    <location>
        <begin position="94"/>
        <end position="106"/>
    </location>
</feature>
<protein>
    <submittedName>
        <fullName evidence="6">AraC-like DNA-binding protein</fullName>
    </submittedName>
</protein>
<evidence type="ECO:0000259" key="5">
    <source>
        <dbReference type="PROSITE" id="PS01124"/>
    </source>
</evidence>
<dbReference type="EMBL" id="JACHJR010000001">
    <property type="protein sequence ID" value="MBB4951591.1"/>
    <property type="molecule type" value="Genomic_DNA"/>
</dbReference>
<comment type="caution">
    <text evidence="6">The sequence shown here is derived from an EMBL/GenBank/DDBJ whole genome shotgun (WGS) entry which is preliminary data.</text>
</comment>
<dbReference type="GO" id="GO:0043565">
    <property type="term" value="F:sequence-specific DNA binding"/>
    <property type="evidence" value="ECO:0007669"/>
    <property type="project" value="InterPro"/>
</dbReference>
<dbReference type="PROSITE" id="PS01124">
    <property type="entry name" value="HTH_ARAC_FAMILY_2"/>
    <property type="match status" value="1"/>
</dbReference>
<keyword evidence="3" id="KW-0804">Transcription</keyword>
<evidence type="ECO:0000313" key="7">
    <source>
        <dbReference type="Proteomes" id="UP000573327"/>
    </source>
</evidence>
<dbReference type="Pfam" id="PF12833">
    <property type="entry name" value="HTH_18"/>
    <property type="match status" value="1"/>
</dbReference>
<gene>
    <name evidence="6" type="ORF">F4556_007126</name>
</gene>
<organism evidence="6 7">
    <name type="scientific">Kitasatospora gansuensis</name>
    <dbReference type="NCBI Taxonomy" id="258050"/>
    <lineage>
        <taxon>Bacteria</taxon>
        <taxon>Bacillati</taxon>
        <taxon>Actinomycetota</taxon>
        <taxon>Actinomycetes</taxon>
        <taxon>Kitasatosporales</taxon>
        <taxon>Streptomycetaceae</taxon>
        <taxon>Kitasatospora</taxon>
    </lineage>
</organism>
<dbReference type="Proteomes" id="UP000573327">
    <property type="component" value="Unassembled WGS sequence"/>
</dbReference>
<dbReference type="Gene3D" id="1.10.10.60">
    <property type="entry name" value="Homeodomain-like"/>
    <property type="match status" value="1"/>
</dbReference>
<feature type="region of interest" description="Disordered" evidence="4">
    <location>
        <begin position="1"/>
        <end position="46"/>
    </location>
</feature>
<feature type="domain" description="HTH araC/xylS-type" evidence="5">
    <location>
        <begin position="35"/>
        <end position="135"/>
    </location>
</feature>
<dbReference type="GO" id="GO:0003700">
    <property type="term" value="F:DNA-binding transcription factor activity"/>
    <property type="evidence" value="ECO:0007669"/>
    <property type="project" value="InterPro"/>
</dbReference>
<keyword evidence="1" id="KW-0805">Transcription regulation</keyword>
<dbReference type="AlphaFoldDB" id="A0A7W7SJG4"/>
<dbReference type="InterPro" id="IPR018060">
    <property type="entry name" value="HTH_AraC"/>
</dbReference>
<evidence type="ECO:0000256" key="2">
    <source>
        <dbReference type="ARBA" id="ARBA00023125"/>
    </source>
</evidence>
<accession>A0A7W7SJG4</accession>
<name>A0A7W7SJG4_9ACTN</name>
<evidence type="ECO:0000313" key="6">
    <source>
        <dbReference type="EMBL" id="MBB4951591.1"/>
    </source>
</evidence>
<dbReference type="PANTHER" id="PTHR46796">
    <property type="entry name" value="HTH-TYPE TRANSCRIPTIONAL ACTIVATOR RHAS-RELATED"/>
    <property type="match status" value="1"/>
</dbReference>
<keyword evidence="7" id="KW-1185">Reference proteome</keyword>
<proteinExistence type="predicted"/>
<evidence type="ECO:0000256" key="1">
    <source>
        <dbReference type="ARBA" id="ARBA00023015"/>
    </source>
</evidence>
<feature type="compositionally biased region" description="Basic and acidic residues" evidence="4">
    <location>
        <begin position="32"/>
        <end position="41"/>
    </location>
</feature>
<evidence type="ECO:0000256" key="4">
    <source>
        <dbReference type="SAM" id="MobiDB-lite"/>
    </source>
</evidence>